<reference evidence="3" key="1">
    <citation type="submission" date="2021-01" db="EMBL/GenBank/DDBJ databases">
        <authorList>
            <person name="Corre E."/>
            <person name="Pelletier E."/>
            <person name="Niang G."/>
            <person name="Scheremetjew M."/>
            <person name="Finn R."/>
            <person name="Kale V."/>
            <person name="Holt S."/>
            <person name="Cochrane G."/>
            <person name="Meng A."/>
            <person name="Brown T."/>
            <person name="Cohen L."/>
        </authorList>
    </citation>
    <scope>NUCLEOTIDE SEQUENCE</scope>
    <source>
        <strain evidence="3">308</strain>
    </source>
</reference>
<keyword evidence="1" id="KW-0663">Pyridoxal phosphate</keyword>
<dbReference type="GO" id="GO:0008483">
    <property type="term" value="F:transaminase activity"/>
    <property type="evidence" value="ECO:0007669"/>
    <property type="project" value="TreeGrafter"/>
</dbReference>
<organism evidence="3">
    <name type="scientific">Corethron hystrix</name>
    <dbReference type="NCBI Taxonomy" id="216773"/>
    <lineage>
        <taxon>Eukaryota</taxon>
        <taxon>Sar</taxon>
        <taxon>Stramenopiles</taxon>
        <taxon>Ochrophyta</taxon>
        <taxon>Bacillariophyta</taxon>
        <taxon>Coscinodiscophyceae</taxon>
        <taxon>Corethrophycidae</taxon>
        <taxon>Corethrales</taxon>
        <taxon>Corethraceae</taxon>
        <taxon>Corethron</taxon>
    </lineage>
</organism>
<sequence>MSSDEQQPASFAAINLFLLSTATFLYKLSRNSGRNRNNGIFESEDGASYRIGSRGIECLRPALPYLGAFIKCCEDPCHPKTNPSGYIALCVAENKLIQERLALRLMPENCSGEAFSDTVAYCYSNMLGLPGAREAVARFLTRKFLRSGENSEHKMVSDVNNQAQTKVDPQHVVLSGGAASIISNILFALCEPGDAVLIPAPYYNAFENDMKLMAKCVPCPIYTSDPVKGPSPKELDSAAAAVVKRGLCLKVVLLTNPNNPLGVIYRRGVMLDCVKWARSKGLHTICDEIYALSCHQKNNAFESILKILDNDLRDDVHMIWALSKDFGASGFRAAFLCTQNVGLLNALGNLNIFTCVSHPIQLVTSDIFNDDLFVDSYLEEARLLTVKSKAICERKLDQMIIPYVKSEAGIFIYADFSAILPQPVTFSDEGRFSEILQNIAHVVSCIQKCILNGRLVFSLFPTIMTLKVMTPGSSQRETRPGMFRICYAWVSEEVLEIAMERISYIVFKIRKLGTRYRWDDISEKYLSEVTTCGISKSGSLHALSAIQ</sequence>
<feature type="domain" description="Aminotransferase class I/classII large" evidence="2">
    <location>
        <begin position="123"/>
        <end position="502"/>
    </location>
</feature>
<name>A0A7S1G1X3_9STRA</name>
<dbReference type="SUPFAM" id="SSF53383">
    <property type="entry name" value="PLP-dependent transferases"/>
    <property type="match status" value="1"/>
</dbReference>
<accession>A0A7S1G1X3</accession>
<dbReference type="InterPro" id="IPR050478">
    <property type="entry name" value="Ethylene_sulfur-biosynth"/>
</dbReference>
<dbReference type="Gene3D" id="3.90.1150.10">
    <property type="entry name" value="Aspartate Aminotransferase, domain 1"/>
    <property type="match status" value="1"/>
</dbReference>
<dbReference type="GO" id="GO:0006520">
    <property type="term" value="P:amino acid metabolic process"/>
    <property type="evidence" value="ECO:0007669"/>
    <property type="project" value="TreeGrafter"/>
</dbReference>
<dbReference type="InterPro" id="IPR015421">
    <property type="entry name" value="PyrdxlP-dep_Trfase_major"/>
</dbReference>
<gene>
    <name evidence="3" type="ORF">CHYS00102_LOCUS29823</name>
</gene>
<dbReference type="InterPro" id="IPR004839">
    <property type="entry name" value="Aminotransferase_I/II_large"/>
</dbReference>
<evidence type="ECO:0000256" key="1">
    <source>
        <dbReference type="ARBA" id="ARBA00022898"/>
    </source>
</evidence>
<dbReference type="Gene3D" id="3.40.640.10">
    <property type="entry name" value="Type I PLP-dependent aspartate aminotransferase-like (Major domain)"/>
    <property type="match status" value="1"/>
</dbReference>
<protein>
    <recommendedName>
        <fullName evidence="2">Aminotransferase class I/classII large domain-containing protein</fullName>
    </recommendedName>
</protein>
<dbReference type="CDD" id="cd00609">
    <property type="entry name" value="AAT_like"/>
    <property type="match status" value="1"/>
</dbReference>
<dbReference type="EMBL" id="HBFR01040777">
    <property type="protein sequence ID" value="CAD8902604.1"/>
    <property type="molecule type" value="Transcribed_RNA"/>
</dbReference>
<dbReference type="PANTHER" id="PTHR43795:SF39">
    <property type="entry name" value="AMINOTRANSFERASE CLASS I_CLASSII DOMAIN-CONTAINING PROTEIN"/>
    <property type="match status" value="1"/>
</dbReference>
<dbReference type="PANTHER" id="PTHR43795">
    <property type="entry name" value="BIFUNCTIONAL ASPARTATE AMINOTRANSFERASE AND GLUTAMATE/ASPARTATE-PREPHENATE AMINOTRANSFERASE-RELATED"/>
    <property type="match status" value="1"/>
</dbReference>
<dbReference type="GO" id="GO:0030170">
    <property type="term" value="F:pyridoxal phosphate binding"/>
    <property type="evidence" value="ECO:0007669"/>
    <property type="project" value="InterPro"/>
</dbReference>
<dbReference type="InterPro" id="IPR015424">
    <property type="entry name" value="PyrdxlP-dep_Trfase"/>
</dbReference>
<dbReference type="Pfam" id="PF00155">
    <property type="entry name" value="Aminotran_1_2"/>
    <property type="match status" value="1"/>
</dbReference>
<dbReference type="AlphaFoldDB" id="A0A7S1G1X3"/>
<proteinExistence type="predicted"/>
<dbReference type="PRINTS" id="PR00753">
    <property type="entry name" value="ACCSYNTHASE"/>
</dbReference>
<evidence type="ECO:0000313" key="3">
    <source>
        <dbReference type="EMBL" id="CAD8902604.1"/>
    </source>
</evidence>
<evidence type="ECO:0000259" key="2">
    <source>
        <dbReference type="Pfam" id="PF00155"/>
    </source>
</evidence>
<dbReference type="InterPro" id="IPR015422">
    <property type="entry name" value="PyrdxlP-dep_Trfase_small"/>
</dbReference>